<keyword evidence="1" id="KW-0175">Coiled coil</keyword>
<gene>
    <name evidence="2" type="ORF">NP596_00855</name>
</gene>
<dbReference type="Proteomes" id="UP001524586">
    <property type="component" value="Unassembled WGS sequence"/>
</dbReference>
<proteinExistence type="predicted"/>
<dbReference type="Pfam" id="PF13591">
    <property type="entry name" value="MerR_2"/>
    <property type="match status" value="1"/>
</dbReference>
<sequence>MSHTEMTLTAVIEDTYLTVEQLAALCSVEPEWVRRRIEEGLLSATKCEADQWCFTAMELTRAKRMVSIERNFEAQPELAALVADLQEELDQLRRQLLRAGKTEPCYRQR</sequence>
<dbReference type="RefSeq" id="WP_256613306.1">
    <property type="nucleotide sequence ID" value="NZ_JANIBK010000002.1"/>
</dbReference>
<feature type="coiled-coil region" evidence="1">
    <location>
        <begin position="75"/>
        <end position="102"/>
    </location>
</feature>
<comment type="caution">
    <text evidence="2">The sequence shown here is derived from an EMBL/GenBank/DDBJ whole genome shotgun (WGS) entry which is preliminary data.</text>
</comment>
<organism evidence="2 3">
    <name type="scientific">Methylomonas rivi</name>
    <dbReference type="NCBI Taxonomy" id="2952226"/>
    <lineage>
        <taxon>Bacteria</taxon>
        <taxon>Pseudomonadati</taxon>
        <taxon>Pseudomonadota</taxon>
        <taxon>Gammaproteobacteria</taxon>
        <taxon>Methylococcales</taxon>
        <taxon>Methylococcaceae</taxon>
        <taxon>Methylomonas</taxon>
    </lineage>
</organism>
<keyword evidence="3" id="KW-1185">Reference proteome</keyword>
<accession>A0ABT1TZJ5</accession>
<evidence type="ECO:0000313" key="3">
    <source>
        <dbReference type="Proteomes" id="UP001524586"/>
    </source>
</evidence>
<dbReference type="Gene3D" id="1.10.1660.10">
    <property type="match status" value="1"/>
</dbReference>
<evidence type="ECO:0000313" key="2">
    <source>
        <dbReference type="EMBL" id="MCQ8126989.1"/>
    </source>
</evidence>
<reference evidence="2 3" key="1">
    <citation type="submission" date="2022-07" db="EMBL/GenBank/DDBJ databases">
        <title>Methylomonas rivi sp. nov., Methylomonas rosea sp. nov., Methylomonas aureus sp. nov. and Methylomonas subterranea sp. nov., four novel methanotrophs isolated from a freshwater creek and the deep terrestrial subsurface.</title>
        <authorList>
            <person name="Abin C."/>
            <person name="Sankaranarayanan K."/>
            <person name="Garner C."/>
            <person name="Sindelar R."/>
            <person name="Kotary K."/>
            <person name="Garner R."/>
            <person name="Barclay S."/>
            <person name="Lawson P."/>
            <person name="Krumholz L."/>
        </authorList>
    </citation>
    <scope>NUCLEOTIDE SEQUENCE [LARGE SCALE GENOMIC DNA]</scope>
    <source>
        <strain evidence="2 3">WSC-6</strain>
    </source>
</reference>
<protein>
    <submittedName>
        <fullName evidence="2">Chaperone modulator CbpM</fullName>
    </submittedName>
</protein>
<evidence type="ECO:0000256" key="1">
    <source>
        <dbReference type="SAM" id="Coils"/>
    </source>
</evidence>
<dbReference type="EMBL" id="JANIBK010000002">
    <property type="protein sequence ID" value="MCQ8126989.1"/>
    <property type="molecule type" value="Genomic_DNA"/>
</dbReference>
<name>A0ABT1TZJ5_9GAMM</name>